<evidence type="ECO:0000313" key="4">
    <source>
        <dbReference type="Proteomes" id="UP000215256"/>
    </source>
</evidence>
<organism evidence="3 4">
    <name type="scientific">Ochrobactrum quorumnocens</name>
    <dbReference type="NCBI Taxonomy" id="271865"/>
    <lineage>
        <taxon>Bacteria</taxon>
        <taxon>Pseudomonadati</taxon>
        <taxon>Pseudomonadota</taxon>
        <taxon>Alphaproteobacteria</taxon>
        <taxon>Hyphomicrobiales</taxon>
        <taxon>Brucellaceae</taxon>
        <taxon>Brucella/Ochrobactrum group</taxon>
        <taxon>Ochrobactrum</taxon>
    </lineage>
</organism>
<evidence type="ECO:0000313" key="3">
    <source>
        <dbReference type="EMBL" id="ASV84393.1"/>
    </source>
</evidence>
<dbReference type="Proteomes" id="UP000215256">
    <property type="component" value="Chromosome 2"/>
</dbReference>
<evidence type="ECO:0000259" key="2">
    <source>
        <dbReference type="Pfam" id="PF13449"/>
    </source>
</evidence>
<feature type="signal peptide" evidence="1">
    <location>
        <begin position="1"/>
        <end position="24"/>
    </location>
</feature>
<proteinExistence type="predicted"/>
<keyword evidence="1" id="KW-0732">Signal</keyword>
<evidence type="ECO:0000256" key="1">
    <source>
        <dbReference type="SAM" id="SignalP"/>
    </source>
</evidence>
<reference evidence="3 4" key="1">
    <citation type="submission" date="2017-07" db="EMBL/GenBank/DDBJ databases">
        <title>Phylogenetic study on the rhizospheric bacterium Ochrobactrum sp. A44.</title>
        <authorList>
            <person name="Krzyzanowska D.M."/>
            <person name="Ossowicki A."/>
            <person name="Rajewska M."/>
            <person name="Maciag T."/>
            <person name="Kaczynski Z."/>
            <person name="Czerwicka M."/>
            <person name="Jafra S."/>
        </authorList>
    </citation>
    <scope>NUCLEOTIDE SEQUENCE [LARGE SCALE GENOMIC DNA]</scope>
    <source>
        <strain evidence="3 4">A44</strain>
    </source>
</reference>
<feature type="chain" id="PRO_5013281313" evidence="1">
    <location>
        <begin position="25"/>
        <end position="359"/>
    </location>
</feature>
<sequence length="359" mass="39072">MMRITLSIIPLAAFLLCTAMPGFAQDKAPALIGEFVLPTGLKLNGVEFGGISGLDYDPAKNVYYAISDDRSEKAPARFYKLKLDIDAAGIHGLDILESTTLLDAENKPFTIKDVDAESIRFNPASQTLYWSSEGDRKGKPSVREMKLDGTFVREFKLPEVYLPDDNKTRGTRNNLAFESLTITADGKRLLAGTENALVQDGDIATLERGSKPRIIAFDIASGDVTAEYVYETDPIFAKSPLPPFWNDNGLSEFVTDGADLLTVERSYAHGVGNRISIYHASFDGASDVAGKASLQGLNATPLKKELLLRLDEGTLGLDIDNIESITWGPDIDGAKILIIASDNNFNAGQFTQFVAIRLP</sequence>
<dbReference type="EMBL" id="CP022603">
    <property type="protein sequence ID" value="ASV84393.1"/>
    <property type="molecule type" value="Genomic_DNA"/>
</dbReference>
<dbReference type="Pfam" id="PF13449">
    <property type="entry name" value="Phytase-like"/>
    <property type="match status" value="1"/>
</dbReference>
<dbReference type="OrthoDB" id="9798539at2"/>
<protein>
    <submittedName>
        <fullName evidence="3">Esterase-like activity of phytase family protein</fullName>
    </submittedName>
</protein>
<dbReference type="KEGG" id="och:CES85_5187"/>
<dbReference type="InterPro" id="IPR027372">
    <property type="entry name" value="Phytase-like_dom"/>
</dbReference>
<dbReference type="PANTHER" id="PTHR37957:SF1">
    <property type="entry name" value="PHYTASE-LIKE DOMAIN-CONTAINING PROTEIN"/>
    <property type="match status" value="1"/>
</dbReference>
<gene>
    <name evidence="3" type="ORF">CES85_5187</name>
</gene>
<dbReference type="PANTHER" id="PTHR37957">
    <property type="entry name" value="BLR7070 PROTEIN"/>
    <property type="match status" value="1"/>
</dbReference>
<name>A0A248UC63_9HYPH</name>
<dbReference type="AlphaFoldDB" id="A0A248UC63"/>
<feature type="domain" description="Phytase-like" evidence="2">
    <location>
        <begin position="47"/>
        <end position="345"/>
    </location>
</feature>
<accession>A0A248UC63</accession>
<dbReference type="SUPFAM" id="SSF63829">
    <property type="entry name" value="Calcium-dependent phosphotriesterase"/>
    <property type="match status" value="1"/>
</dbReference>
<dbReference type="RefSeq" id="WP_095445139.1">
    <property type="nucleotide sequence ID" value="NZ_CP022603.1"/>
</dbReference>